<evidence type="ECO:0000313" key="2">
    <source>
        <dbReference type="EMBL" id="RQG98181.1"/>
    </source>
</evidence>
<keyword evidence="2" id="KW-0269">Exonuclease</keyword>
<dbReference type="AlphaFoldDB" id="A0A3N6MPS7"/>
<evidence type="ECO:0000256" key="1">
    <source>
        <dbReference type="SAM" id="MobiDB-lite"/>
    </source>
</evidence>
<name>A0A3N6MPS7_NATCH</name>
<comment type="caution">
    <text evidence="2">The sequence shown here is derived from an EMBL/GenBank/DDBJ whole genome shotgun (WGS) entry which is preliminary data.</text>
</comment>
<keyword evidence="2" id="KW-0378">Hydrolase</keyword>
<proteinExistence type="predicted"/>
<dbReference type="Proteomes" id="UP000281431">
    <property type="component" value="Unassembled WGS sequence"/>
</dbReference>
<dbReference type="OrthoDB" id="157374at2157"/>
<gene>
    <name evidence="2" type="ORF">EA472_18630</name>
</gene>
<keyword evidence="2" id="KW-0540">Nuclease</keyword>
<feature type="region of interest" description="Disordered" evidence="1">
    <location>
        <begin position="359"/>
        <end position="382"/>
    </location>
</feature>
<reference evidence="2 3" key="1">
    <citation type="submission" date="2018-10" db="EMBL/GenBank/DDBJ databases">
        <title>Natrarchaeobius chitinivorans gen. nov., sp. nov., and Natrarchaeobius haloalkaliphilus sp. nov., alkaliphilic, chitin-utilizing haloarchaea from hypersaline alkaline lakes.</title>
        <authorList>
            <person name="Sorokin D.Y."/>
            <person name="Elcheninov A.G."/>
            <person name="Kostrikina N.A."/>
            <person name="Bale N.J."/>
            <person name="Sinninghe Damste J.S."/>
            <person name="Khijniak T.V."/>
            <person name="Kublanov I.V."/>
            <person name="Toshchakov S.V."/>
        </authorList>
    </citation>
    <scope>NUCLEOTIDE SEQUENCE [LARGE SCALE GENOMIC DNA]</scope>
    <source>
        <strain evidence="2 3">AArcht7</strain>
    </source>
</reference>
<protein>
    <submittedName>
        <fullName evidence="2">Exonuclease</fullName>
    </submittedName>
</protein>
<feature type="compositionally biased region" description="Basic and acidic residues" evidence="1">
    <location>
        <begin position="359"/>
        <end position="369"/>
    </location>
</feature>
<sequence length="411" mass="42200">MSTDGRSTDAIDAPAELESAGFVRLVARADGDALAAGGLVARALTARGTPFQVTVGRTVAERTRRVRAAAETAGARDLTLAIGPTDADVGRIDAGGDRPATLAAVDLVRDLEETPDPVLALAGLVAAGVEPGAGESEWLLETARERGLVERRPGVAVPTGDPADGIAHSTRLSAPWSGDPDAAREAIATLGVAIESTDELDEDDRRAIGSLVALDAVGDEDAATVASRSIGDALSPYATPEAPFETLGGYADVLEAAARTEPGTGAALSMGHDAREPTLAAWRAYGRAAHEALAGASTGRYDGLFVVDVDGGPVEAVARIAVSYRSPEPTVLAVGEAESAIAIREDRSLGPVVERIARELEGGHDGSDDRGDDDGPTGVEYDVGRRRGYLRYGSSVDESAVVAAVRGVDRP</sequence>
<accession>A0A3N6MPS7</accession>
<keyword evidence="3" id="KW-1185">Reference proteome</keyword>
<organism evidence="2 3">
    <name type="scientific">Natrarchaeobius chitinivorans</name>
    <dbReference type="NCBI Taxonomy" id="1679083"/>
    <lineage>
        <taxon>Archaea</taxon>
        <taxon>Methanobacteriati</taxon>
        <taxon>Methanobacteriota</taxon>
        <taxon>Stenosarchaea group</taxon>
        <taxon>Halobacteria</taxon>
        <taxon>Halobacteriales</taxon>
        <taxon>Natrialbaceae</taxon>
        <taxon>Natrarchaeobius</taxon>
    </lineage>
</organism>
<evidence type="ECO:0000313" key="3">
    <source>
        <dbReference type="Proteomes" id="UP000281431"/>
    </source>
</evidence>
<dbReference type="GO" id="GO:0004527">
    <property type="term" value="F:exonuclease activity"/>
    <property type="evidence" value="ECO:0007669"/>
    <property type="project" value="UniProtKB-KW"/>
</dbReference>
<dbReference type="EMBL" id="REFZ01000017">
    <property type="protein sequence ID" value="RQG98181.1"/>
    <property type="molecule type" value="Genomic_DNA"/>
</dbReference>